<dbReference type="Pfam" id="PF00437">
    <property type="entry name" value="T2SSE"/>
    <property type="match status" value="1"/>
</dbReference>
<accession>A0ABV9LU78</accession>
<dbReference type="PANTHER" id="PTHR30258">
    <property type="entry name" value="TYPE II SECRETION SYSTEM PROTEIN GSPE-RELATED"/>
    <property type="match status" value="1"/>
</dbReference>
<evidence type="ECO:0000256" key="1">
    <source>
        <dbReference type="ARBA" id="ARBA00006611"/>
    </source>
</evidence>
<evidence type="ECO:0000313" key="6">
    <source>
        <dbReference type="Proteomes" id="UP001595897"/>
    </source>
</evidence>
<dbReference type="InterPro" id="IPR003593">
    <property type="entry name" value="AAA+_ATPase"/>
</dbReference>
<dbReference type="EMBL" id="JBHSGU010000002">
    <property type="protein sequence ID" value="MFC4700067.1"/>
    <property type="molecule type" value="Genomic_DNA"/>
</dbReference>
<dbReference type="PROSITE" id="PS00662">
    <property type="entry name" value="T2SP_E"/>
    <property type="match status" value="1"/>
</dbReference>
<reference evidence="6" key="1">
    <citation type="journal article" date="2019" name="Int. J. Syst. Evol. Microbiol.">
        <title>The Global Catalogue of Microorganisms (GCM) 10K type strain sequencing project: providing services to taxonomists for standard genome sequencing and annotation.</title>
        <authorList>
            <consortium name="The Broad Institute Genomics Platform"/>
            <consortium name="The Broad Institute Genome Sequencing Center for Infectious Disease"/>
            <person name="Wu L."/>
            <person name="Ma J."/>
        </authorList>
    </citation>
    <scope>NUCLEOTIDE SEQUENCE [LARGE SCALE GENOMIC DNA]</scope>
    <source>
        <strain evidence="6">KACC 12507</strain>
    </source>
</reference>
<name>A0ABV9LU78_9ALTE</name>
<dbReference type="SMART" id="SM00382">
    <property type="entry name" value="AAA"/>
    <property type="match status" value="1"/>
</dbReference>
<dbReference type="Gene3D" id="3.30.450.90">
    <property type="match status" value="1"/>
</dbReference>
<evidence type="ECO:0000256" key="2">
    <source>
        <dbReference type="ARBA" id="ARBA00022741"/>
    </source>
</evidence>
<dbReference type="SUPFAM" id="SSF52540">
    <property type="entry name" value="P-loop containing nucleoside triphosphate hydrolases"/>
    <property type="match status" value="1"/>
</dbReference>
<keyword evidence="3" id="KW-0067">ATP-binding</keyword>
<gene>
    <name evidence="5" type="ORF">ACFO4O_07870</name>
</gene>
<sequence length="563" mass="61950">MIHPLQTDLSSMTGELIDAYVKHLSLTQAQINDLEQTVNSLAINPTKACVRLALCSEEKALEILAKTLGWELIDKELLCPDALSLIQSLQQLNLSVEWAIKQQTFVELSANQTRIYLSQYDNLFALSVLLSNTPETQSIQLCLLSSAMSTNLVDELEREVSVNQLFSSKNVNAAALAEEAPVINLVNSVIEKAIIAEASDIHIEAGNTNMHIRFRVDGKMHTFMQQPMARFPAISSRIKLISDLDIAERRLPQDGRFTTNGNGQLFDVRVSSAPDVNGESIVMRLLPKKRDELSLKNLGFEADHLEMITKWGKLTNGIVLVTGPTGSGKSTTLYGLLAEIKTGTEKIVTVEDPVEYQLEGITQVQAKADIGYTFAKALRTFLRQDPDVIMVGEIRDKETADIAVQSSLTGHLVLSTLHTNDACSVFPRLSDMGVEPYLIAATIQGVQAQRLVRRLCQSCAQPSAAPTFMDVSRFEQQQWKQSVGCDKCHGRGYKGRLGIYELVPVSPKLRELISRQAPLSELRQCAADDGARDLLKDGLLKASKGLTSVEEVLRVCSNSEGAE</sequence>
<dbReference type="CDD" id="cd01129">
    <property type="entry name" value="PulE-GspE-like"/>
    <property type="match status" value="1"/>
</dbReference>
<evidence type="ECO:0000313" key="5">
    <source>
        <dbReference type="EMBL" id="MFC4700067.1"/>
    </source>
</evidence>
<dbReference type="RefSeq" id="WP_382407167.1">
    <property type="nucleotide sequence ID" value="NZ_JBHSGU010000002.1"/>
</dbReference>
<dbReference type="PANTHER" id="PTHR30258:SF2">
    <property type="entry name" value="COMG OPERON PROTEIN 1"/>
    <property type="match status" value="1"/>
</dbReference>
<dbReference type="InterPro" id="IPR001482">
    <property type="entry name" value="T2SS/T4SS_dom"/>
</dbReference>
<dbReference type="Proteomes" id="UP001595897">
    <property type="component" value="Unassembled WGS sequence"/>
</dbReference>
<dbReference type="InterPro" id="IPR027417">
    <property type="entry name" value="P-loop_NTPase"/>
</dbReference>
<protein>
    <submittedName>
        <fullName evidence="5">GspE/PulE family protein</fullName>
    </submittedName>
</protein>
<dbReference type="Gene3D" id="3.40.50.300">
    <property type="entry name" value="P-loop containing nucleotide triphosphate hydrolases"/>
    <property type="match status" value="1"/>
</dbReference>
<comment type="caution">
    <text evidence="5">The sequence shown here is derived from an EMBL/GenBank/DDBJ whole genome shotgun (WGS) entry which is preliminary data.</text>
</comment>
<evidence type="ECO:0000259" key="4">
    <source>
        <dbReference type="PROSITE" id="PS00662"/>
    </source>
</evidence>
<evidence type="ECO:0000256" key="3">
    <source>
        <dbReference type="ARBA" id="ARBA00022840"/>
    </source>
</evidence>
<feature type="domain" description="Bacterial type II secretion system protein E" evidence="4">
    <location>
        <begin position="382"/>
        <end position="396"/>
    </location>
</feature>
<proteinExistence type="inferred from homology"/>
<keyword evidence="6" id="KW-1185">Reference proteome</keyword>
<comment type="similarity">
    <text evidence="1">Belongs to the GSP E family.</text>
</comment>
<keyword evidence="2" id="KW-0547">Nucleotide-binding</keyword>
<organism evidence="5 6">
    <name type="scientific">Glaciecola siphonariae</name>
    <dbReference type="NCBI Taxonomy" id="521012"/>
    <lineage>
        <taxon>Bacteria</taxon>
        <taxon>Pseudomonadati</taxon>
        <taxon>Pseudomonadota</taxon>
        <taxon>Gammaproteobacteria</taxon>
        <taxon>Alteromonadales</taxon>
        <taxon>Alteromonadaceae</taxon>
        <taxon>Glaciecola</taxon>
    </lineage>
</organism>